<proteinExistence type="inferred from homology"/>
<protein>
    <recommendedName>
        <fullName evidence="8 9">Cell division protein FtsL</fullName>
    </recommendedName>
</protein>
<keyword evidence="11" id="KW-1185">Reference proteome</keyword>
<dbReference type="RefSeq" id="WP_028461642.1">
    <property type="nucleotide sequence ID" value="NZ_FSRO01000001.1"/>
</dbReference>
<comment type="subcellular location">
    <subcellularLocation>
        <location evidence="8">Cell inner membrane</location>
        <topology evidence="8">Single-pass type II membrane protein</topology>
    </subcellularLocation>
    <subcellularLocation>
        <location evidence="1">Cell membrane</location>
        <topology evidence="1">Single-pass type II membrane protein</topology>
    </subcellularLocation>
    <text evidence="8">Localizes to the division septum where it forms a ring structure.</text>
</comment>
<evidence type="ECO:0000256" key="5">
    <source>
        <dbReference type="ARBA" id="ARBA00022989"/>
    </source>
</evidence>
<evidence type="ECO:0000256" key="9">
    <source>
        <dbReference type="NCBIfam" id="TIGR02209"/>
    </source>
</evidence>
<evidence type="ECO:0000256" key="4">
    <source>
        <dbReference type="ARBA" id="ARBA00022692"/>
    </source>
</evidence>
<comment type="similarity">
    <text evidence="8">Belongs to the FtsL family.</text>
</comment>
<evidence type="ECO:0000256" key="3">
    <source>
        <dbReference type="ARBA" id="ARBA00022618"/>
    </source>
</evidence>
<organism evidence="10 11">
    <name type="scientific">Nitrosomonas cryotolerans ATCC 49181</name>
    <dbReference type="NCBI Taxonomy" id="1131553"/>
    <lineage>
        <taxon>Bacteria</taxon>
        <taxon>Pseudomonadati</taxon>
        <taxon>Pseudomonadota</taxon>
        <taxon>Betaproteobacteria</taxon>
        <taxon>Nitrosomonadales</taxon>
        <taxon>Nitrosomonadaceae</taxon>
        <taxon>Nitrosomonas</taxon>
    </lineage>
</organism>
<reference evidence="10 11" key="1">
    <citation type="submission" date="2016-12" db="EMBL/GenBank/DDBJ databases">
        <authorList>
            <person name="Song W.-J."/>
            <person name="Kurnit D.M."/>
        </authorList>
    </citation>
    <scope>NUCLEOTIDE SEQUENCE [LARGE SCALE GENOMIC DNA]</scope>
    <source>
        <strain evidence="10 11">ATCC 49181</strain>
    </source>
</reference>
<keyword evidence="2 8" id="KW-1003">Cell membrane</keyword>
<dbReference type="eggNOG" id="COG3116">
    <property type="taxonomic scope" value="Bacteria"/>
</dbReference>
<keyword evidence="7 8" id="KW-0131">Cell cycle</keyword>
<dbReference type="STRING" id="44575.SAMN05216419_10193"/>
<evidence type="ECO:0000313" key="11">
    <source>
        <dbReference type="Proteomes" id="UP000185062"/>
    </source>
</evidence>
<evidence type="ECO:0000256" key="2">
    <source>
        <dbReference type="ARBA" id="ARBA00022475"/>
    </source>
</evidence>
<keyword evidence="6 8" id="KW-0472">Membrane</keyword>
<dbReference type="PANTHER" id="PTHR37479:SF1">
    <property type="entry name" value="CELL DIVISION PROTEIN FTSL"/>
    <property type="match status" value="1"/>
</dbReference>
<evidence type="ECO:0000256" key="7">
    <source>
        <dbReference type="ARBA" id="ARBA00023306"/>
    </source>
</evidence>
<keyword evidence="5 8" id="KW-1133">Transmembrane helix</keyword>
<dbReference type="PANTHER" id="PTHR37479">
    <property type="entry name" value="CELL DIVISION PROTEIN FTSL"/>
    <property type="match status" value="1"/>
</dbReference>
<dbReference type="InterPro" id="IPR011922">
    <property type="entry name" value="Cell_div_FtsL"/>
</dbReference>
<dbReference type="GO" id="GO:0032153">
    <property type="term" value="C:cell division site"/>
    <property type="evidence" value="ECO:0007669"/>
    <property type="project" value="UniProtKB-UniRule"/>
</dbReference>
<name>A0A1N6FLN8_9PROT</name>
<dbReference type="Proteomes" id="UP000185062">
    <property type="component" value="Unassembled WGS sequence"/>
</dbReference>
<dbReference type="Pfam" id="PF04999">
    <property type="entry name" value="FtsL"/>
    <property type="match status" value="1"/>
</dbReference>
<evidence type="ECO:0000313" key="10">
    <source>
        <dbReference type="EMBL" id="SIN96199.1"/>
    </source>
</evidence>
<dbReference type="NCBIfam" id="TIGR02209">
    <property type="entry name" value="ftsL_broad"/>
    <property type="match status" value="1"/>
</dbReference>
<dbReference type="AlphaFoldDB" id="A0A1N6FLN8"/>
<dbReference type="GO" id="GO:0043093">
    <property type="term" value="P:FtsZ-dependent cytokinesis"/>
    <property type="evidence" value="ECO:0007669"/>
    <property type="project" value="UniProtKB-UniRule"/>
</dbReference>
<evidence type="ECO:0000256" key="1">
    <source>
        <dbReference type="ARBA" id="ARBA00004401"/>
    </source>
</evidence>
<dbReference type="EMBL" id="FSRO01000001">
    <property type="protein sequence ID" value="SIN96199.1"/>
    <property type="molecule type" value="Genomic_DNA"/>
</dbReference>
<comment type="subunit">
    <text evidence="8">Part of a complex composed of FtsB, FtsL and FtsQ.</text>
</comment>
<dbReference type="HAMAP" id="MF_00910">
    <property type="entry name" value="FtsL"/>
    <property type="match status" value="1"/>
</dbReference>
<evidence type="ECO:0000256" key="6">
    <source>
        <dbReference type="ARBA" id="ARBA00023136"/>
    </source>
</evidence>
<evidence type="ECO:0000256" key="8">
    <source>
        <dbReference type="HAMAP-Rule" id="MF_00910"/>
    </source>
</evidence>
<comment type="function">
    <text evidence="8">Essential cell division protein. May link together the upstream cell division proteins, which are predominantly cytoplasmic, with the downstream cell division proteins, which are predominantly periplasmic.</text>
</comment>
<dbReference type="GO" id="GO:0005886">
    <property type="term" value="C:plasma membrane"/>
    <property type="evidence" value="ECO:0007669"/>
    <property type="project" value="UniProtKB-SubCell"/>
</dbReference>
<keyword evidence="3 8" id="KW-0132">Cell division</keyword>
<keyword evidence="4 8" id="KW-0812">Transmembrane</keyword>
<accession>A0A1N6FLN8</accession>
<keyword evidence="8" id="KW-0997">Cell inner membrane</keyword>
<sequence length="101" mass="11414">MLRLNISLILILVICALSVVTAQHKARKLFVMLESEKEIARKLEVEWGKLQLEQGTLAMHGRIETIVSGQLNMKVPSASRIQIISPDATVDWVNFDENFKP</sequence>
<gene>
    <name evidence="8" type="primary">ftsL</name>
    <name evidence="10" type="ORF">SAMN02743940_0305</name>
</gene>